<evidence type="ECO:0000259" key="5">
    <source>
        <dbReference type="Pfam" id="PF01494"/>
    </source>
</evidence>
<evidence type="ECO:0000313" key="8">
    <source>
        <dbReference type="Proteomes" id="UP000287166"/>
    </source>
</evidence>
<dbReference type="InterPro" id="IPR036249">
    <property type="entry name" value="Thioredoxin-like_sf"/>
</dbReference>
<keyword evidence="8" id="KW-1185">Reference proteome</keyword>
<feature type="domain" description="FAD-binding" evidence="5">
    <location>
        <begin position="18"/>
        <end position="365"/>
    </location>
</feature>
<evidence type="ECO:0000256" key="3">
    <source>
        <dbReference type="ARBA" id="ARBA00022827"/>
    </source>
</evidence>
<evidence type="ECO:0000259" key="6">
    <source>
        <dbReference type="Pfam" id="PF07976"/>
    </source>
</evidence>
<evidence type="ECO:0000256" key="4">
    <source>
        <dbReference type="ARBA" id="ARBA00023002"/>
    </source>
</evidence>
<dbReference type="EMBL" id="BFAD01000007">
    <property type="protein sequence ID" value="GBE85352.1"/>
    <property type="molecule type" value="Genomic_DNA"/>
</dbReference>
<keyword evidence="4" id="KW-0560">Oxidoreductase</keyword>
<dbReference type="InterPro" id="IPR036188">
    <property type="entry name" value="FAD/NAD-bd_sf"/>
</dbReference>
<dbReference type="STRING" id="139825.A0A401GSZ2"/>
<evidence type="ECO:0008006" key="9">
    <source>
        <dbReference type="Google" id="ProtNLM"/>
    </source>
</evidence>
<dbReference type="PANTHER" id="PTHR43004:SF5">
    <property type="entry name" value="FAD-BINDING DOMAIN-CONTAINING PROTEIN"/>
    <property type="match status" value="1"/>
</dbReference>
<dbReference type="Pfam" id="PF07976">
    <property type="entry name" value="Phe_hydrox_dim"/>
    <property type="match status" value="1"/>
</dbReference>
<dbReference type="SUPFAM" id="SSF54373">
    <property type="entry name" value="FAD-linked reductases, C-terminal domain"/>
    <property type="match status" value="1"/>
</dbReference>
<keyword evidence="2" id="KW-0285">Flavoprotein</keyword>
<comment type="caution">
    <text evidence="7">The sequence shown here is derived from an EMBL/GenBank/DDBJ whole genome shotgun (WGS) entry which is preliminary data.</text>
</comment>
<dbReference type="Gene3D" id="3.50.50.60">
    <property type="entry name" value="FAD/NAD(P)-binding domain"/>
    <property type="match status" value="1"/>
</dbReference>
<dbReference type="InterPro" id="IPR038220">
    <property type="entry name" value="PHOX_C_sf"/>
</dbReference>
<protein>
    <recommendedName>
        <fullName evidence="9">FAD-binding domain-containing protein</fullName>
    </recommendedName>
</protein>
<dbReference type="GeneID" id="38782269"/>
<sequence length="632" mass="68696">MKIHLRLGLTDSWHSFYVLIVGGGPTGLVTAHILVQAGLKVLVVEQYNAPGQALYGRAAILYAGSLEFLDTIGIYNRIASIGYIVTDSLTFKDGKEIHGRGWKPFVKAMAGNTYFEHCLSIRQKYVEEAVRTAISAVDPTAVQAPAKLVDFTIDNSFDHSVIATVEAGENCIEVRSKYILGADGGRSTVRELSKIQFPGTPGKFKWVRLDAIVQSDLPRMTTAIESTSYGHVLWMPIDNGATRIGFVCSDALYGEKGENITAELVMEEAKKAVAPFKLEFVTLAWWTVFQFGQRVAERYQDGPVILAGDAAHTHSSGAAQGMNTGLCDAANLGWKLAGVLRGWFKDEILDTYTSERKASAEHLIQLDRDVSTLISGTIPDHFCAPPGADPNIYLQQVFSASADFTVGLGVSYSENLVNVARETDAVLAAGLRVGHRVRDVPLFRPGAAFPTRLLELTPYIGKLWVFILAGEVEKTPEGVRLNEKCATKYHALRQSFDSPGSFTRTLAPAFDFITILRGTGVLQPAETLGTQLIGTVAYDQTGDAYDKYGVSTTEGALVVLRPDAIIGFIAPLNGALELGQYLSELLRPVEAGVAMEEQLVTTLGEIALDDRNEGELIRIPMMRVQSVDNSSL</sequence>
<dbReference type="InParanoid" id="A0A401GSZ2"/>
<dbReference type="SUPFAM" id="SSF51905">
    <property type="entry name" value="FAD/NAD(P)-binding domain"/>
    <property type="match status" value="1"/>
</dbReference>
<keyword evidence="3" id="KW-0274">FAD</keyword>
<reference evidence="7 8" key="1">
    <citation type="journal article" date="2018" name="Sci. Rep.">
        <title>Genome sequence of the cauliflower mushroom Sparassis crispa (Hanabiratake) and its association with beneficial usage.</title>
        <authorList>
            <person name="Kiyama R."/>
            <person name="Furutani Y."/>
            <person name="Kawaguchi K."/>
            <person name="Nakanishi T."/>
        </authorList>
    </citation>
    <scope>NUCLEOTIDE SEQUENCE [LARGE SCALE GENOMIC DNA]</scope>
</reference>
<dbReference type="PRINTS" id="PR00420">
    <property type="entry name" value="RNGMNOXGNASE"/>
</dbReference>
<accession>A0A401GSZ2</accession>
<name>A0A401GSZ2_9APHY</name>
<dbReference type="InterPro" id="IPR012941">
    <property type="entry name" value="Phe_hydrox_C_dim_dom"/>
</dbReference>
<evidence type="ECO:0000256" key="1">
    <source>
        <dbReference type="ARBA" id="ARBA00007801"/>
    </source>
</evidence>
<feature type="domain" description="Phenol hydroxylase-like C-terminal dimerisation" evidence="6">
    <location>
        <begin position="538"/>
        <end position="587"/>
    </location>
</feature>
<dbReference type="RefSeq" id="XP_027616265.1">
    <property type="nucleotide sequence ID" value="XM_027760464.1"/>
</dbReference>
<comment type="similarity">
    <text evidence="1">Belongs to the PheA/TfdB FAD monooxygenase family.</text>
</comment>
<proteinExistence type="inferred from homology"/>
<dbReference type="PANTHER" id="PTHR43004">
    <property type="entry name" value="TRK SYSTEM POTASSIUM UPTAKE PROTEIN"/>
    <property type="match status" value="1"/>
</dbReference>
<evidence type="ECO:0000256" key="2">
    <source>
        <dbReference type="ARBA" id="ARBA00022630"/>
    </source>
</evidence>
<dbReference type="InterPro" id="IPR050641">
    <property type="entry name" value="RIFMO-like"/>
</dbReference>
<dbReference type="Proteomes" id="UP000287166">
    <property type="component" value="Unassembled WGS sequence"/>
</dbReference>
<evidence type="ECO:0000313" key="7">
    <source>
        <dbReference type="EMBL" id="GBE85352.1"/>
    </source>
</evidence>
<dbReference type="Gene3D" id="3.30.9.10">
    <property type="entry name" value="D-Amino Acid Oxidase, subunit A, domain 2"/>
    <property type="match status" value="1"/>
</dbReference>
<dbReference type="GO" id="GO:0071949">
    <property type="term" value="F:FAD binding"/>
    <property type="evidence" value="ECO:0007669"/>
    <property type="project" value="InterPro"/>
</dbReference>
<gene>
    <name evidence="7" type="ORF">SCP_0705390</name>
</gene>
<organism evidence="7 8">
    <name type="scientific">Sparassis crispa</name>
    <dbReference type="NCBI Taxonomy" id="139825"/>
    <lineage>
        <taxon>Eukaryota</taxon>
        <taxon>Fungi</taxon>
        <taxon>Dikarya</taxon>
        <taxon>Basidiomycota</taxon>
        <taxon>Agaricomycotina</taxon>
        <taxon>Agaricomycetes</taxon>
        <taxon>Polyporales</taxon>
        <taxon>Sparassidaceae</taxon>
        <taxon>Sparassis</taxon>
    </lineage>
</organism>
<dbReference type="GO" id="GO:0016709">
    <property type="term" value="F:oxidoreductase activity, acting on paired donors, with incorporation or reduction of molecular oxygen, NAD(P)H as one donor, and incorporation of one atom of oxygen"/>
    <property type="evidence" value="ECO:0007669"/>
    <property type="project" value="UniProtKB-ARBA"/>
</dbReference>
<dbReference type="Pfam" id="PF01494">
    <property type="entry name" value="FAD_binding_3"/>
    <property type="match status" value="1"/>
</dbReference>
<dbReference type="InterPro" id="IPR002938">
    <property type="entry name" value="FAD-bd"/>
</dbReference>
<dbReference type="SUPFAM" id="SSF52833">
    <property type="entry name" value="Thioredoxin-like"/>
    <property type="match status" value="1"/>
</dbReference>
<dbReference type="Gene3D" id="3.40.30.20">
    <property type="match status" value="1"/>
</dbReference>
<dbReference type="OrthoDB" id="1716816at2759"/>
<dbReference type="AlphaFoldDB" id="A0A401GSZ2"/>